<feature type="compositionally biased region" description="Acidic residues" evidence="1">
    <location>
        <begin position="77"/>
        <end position="88"/>
    </location>
</feature>
<proteinExistence type="predicted"/>
<evidence type="ECO:0000256" key="1">
    <source>
        <dbReference type="SAM" id="MobiDB-lite"/>
    </source>
</evidence>
<protein>
    <submittedName>
        <fullName evidence="2">Uncharacterized protein</fullName>
    </submittedName>
</protein>
<evidence type="ECO:0000313" key="2">
    <source>
        <dbReference type="EMBL" id="MDP4528547.1"/>
    </source>
</evidence>
<dbReference type="Proteomes" id="UP001236258">
    <property type="component" value="Unassembled WGS sequence"/>
</dbReference>
<dbReference type="RefSeq" id="WP_305944677.1">
    <property type="nucleotide sequence ID" value="NZ_JAUZVY010000002.1"/>
</dbReference>
<evidence type="ECO:0000313" key="3">
    <source>
        <dbReference type="Proteomes" id="UP001236258"/>
    </source>
</evidence>
<accession>A0ABT9GNJ2</accession>
<organism evidence="2 3">
    <name type="scientific">Alkalimonas delamerensis</name>
    <dbReference type="NCBI Taxonomy" id="265981"/>
    <lineage>
        <taxon>Bacteria</taxon>
        <taxon>Pseudomonadati</taxon>
        <taxon>Pseudomonadota</taxon>
        <taxon>Gammaproteobacteria</taxon>
        <taxon>Alkalimonas</taxon>
    </lineage>
</organism>
<reference evidence="2 3" key="1">
    <citation type="submission" date="2023-08" db="EMBL/GenBank/DDBJ databases">
        <authorList>
            <person name="Joshi A."/>
            <person name="Thite S."/>
        </authorList>
    </citation>
    <scope>NUCLEOTIDE SEQUENCE [LARGE SCALE GENOMIC DNA]</scope>
    <source>
        <strain evidence="2 3">1E1</strain>
    </source>
</reference>
<dbReference type="EMBL" id="JAUZVY010000002">
    <property type="protein sequence ID" value="MDP4528547.1"/>
    <property type="molecule type" value="Genomic_DNA"/>
</dbReference>
<feature type="region of interest" description="Disordered" evidence="1">
    <location>
        <begin position="62"/>
        <end position="99"/>
    </location>
</feature>
<feature type="compositionally biased region" description="Polar residues" evidence="1">
    <location>
        <begin position="89"/>
        <end position="99"/>
    </location>
</feature>
<sequence length="99" mass="10760">MNDLVKQLELIGTSASYRFDRAQMMVLLESVISRDLVHAVMGGGAVKPLEVAINSRSDLVCGLQPAEVPDEEKPQKDDEDDDQQESDNEATSSGLKNVA</sequence>
<keyword evidence="3" id="KW-1185">Reference proteome</keyword>
<gene>
    <name evidence="2" type="ORF">Q3O59_05820</name>
</gene>
<name>A0ABT9GNJ2_9GAMM</name>
<comment type="caution">
    <text evidence="2">The sequence shown here is derived from an EMBL/GenBank/DDBJ whole genome shotgun (WGS) entry which is preliminary data.</text>
</comment>